<feature type="transmembrane region" description="Helical" evidence="1">
    <location>
        <begin position="98"/>
        <end position="118"/>
    </location>
</feature>
<gene>
    <name evidence="2" type="ORF">AMORRO_LOCUS4737</name>
</gene>
<dbReference type="OrthoDB" id="2364454at2759"/>
<organism evidence="2 3">
    <name type="scientific">Acaulospora morrowiae</name>
    <dbReference type="NCBI Taxonomy" id="94023"/>
    <lineage>
        <taxon>Eukaryota</taxon>
        <taxon>Fungi</taxon>
        <taxon>Fungi incertae sedis</taxon>
        <taxon>Mucoromycota</taxon>
        <taxon>Glomeromycotina</taxon>
        <taxon>Glomeromycetes</taxon>
        <taxon>Diversisporales</taxon>
        <taxon>Acaulosporaceae</taxon>
        <taxon>Acaulospora</taxon>
    </lineage>
</organism>
<reference evidence="2" key="1">
    <citation type="submission" date="2021-06" db="EMBL/GenBank/DDBJ databases">
        <authorList>
            <person name="Kallberg Y."/>
            <person name="Tangrot J."/>
            <person name="Rosling A."/>
        </authorList>
    </citation>
    <scope>NUCLEOTIDE SEQUENCE</scope>
    <source>
        <strain evidence="2">CL551</strain>
    </source>
</reference>
<keyword evidence="1" id="KW-0812">Transmembrane</keyword>
<proteinExistence type="predicted"/>
<evidence type="ECO:0000313" key="2">
    <source>
        <dbReference type="EMBL" id="CAG8532385.1"/>
    </source>
</evidence>
<evidence type="ECO:0000256" key="1">
    <source>
        <dbReference type="SAM" id="Phobius"/>
    </source>
</evidence>
<comment type="caution">
    <text evidence="2">The sequence shown here is derived from an EMBL/GenBank/DDBJ whole genome shotgun (WGS) entry which is preliminary data.</text>
</comment>
<protein>
    <submittedName>
        <fullName evidence="2">14478_t:CDS:1</fullName>
    </submittedName>
</protein>
<name>A0A9N9AH61_9GLOM</name>
<evidence type="ECO:0000313" key="3">
    <source>
        <dbReference type="Proteomes" id="UP000789342"/>
    </source>
</evidence>
<dbReference type="EMBL" id="CAJVPV010002654">
    <property type="protein sequence ID" value="CAG8532385.1"/>
    <property type="molecule type" value="Genomic_DNA"/>
</dbReference>
<keyword evidence="3" id="KW-1185">Reference proteome</keyword>
<dbReference type="AlphaFoldDB" id="A0A9N9AH61"/>
<accession>A0A9N9AH61</accession>
<sequence>MKLLIIPVVEEKFSFKKLNYFNPKSEFDIDWCLDLQGFLTRKKFRGRLEEINQHIINVPLISRRINSFTNWSYGITTVIMFAIVFGTLSTGFSSTGPIVSIVLELLASIGYFAVKAIVKDVRDRRAKLFTKTLNTLLKRYNTKDYPIANWKLVWRSVMTHYDLKMSSTSDGNISGKATPKYIEQAEIILEIHDTLSDL</sequence>
<dbReference type="Proteomes" id="UP000789342">
    <property type="component" value="Unassembled WGS sequence"/>
</dbReference>
<keyword evidence="1" id="KW-0472">Membrane</keyword>
<feature type="transmembrane region" description="Helical" evidence="1">
    <location>
        <begin position="71"/>
        <end position="92"/>
    </location>
</feature>
<keyword evidence="1" id="KW-1133">Transmembrane helix</keyword>